<comment type="cofactor">
    <cofactor evidence="1 8">
        <name>heme</name>
        <dbReference type="ChEBI" id="CHEBI:30413"/>
    </cofactor>
</comment>
<dbReference type="InterPro" id="IPR036396">
    <property type="entry name" value="Cyt_P450_sf"/>
</dbReference>
<dbReference type="PANTHER" id="PTHR24305">
    <property type="entry name" value="CYTOCHROME P450"/>
    <property type="match status" value="1"/>
</dbReference>
<dbReference type="AlphaFoldDB" id="A0AAN6XBD0"/>
<dbReference type="InterPro" id="IPR017972">
    <property type="entry name" value="Cyt_P450_CS"/>
</dbReference>
<comment type="similarity">
    <text evidence="2 9">Belongs to the cytochrome P450 family.</text>
</comment>
<feature type="transmembrane region" description="Helical" evidence="10">
    <location>
        <begin position="249"/>
        <end position="269"/>
    </location>
</feature>
<dbReference type="GO" id="GO:0016705">
    <property type="term" value="F:oxidoreductase activity, acting on paired donors, with incorporation or reduction of molecular oxygen"/>
    <property type="evidence" value="ECO:0007669"/>
    <property type="project" value="InterPro"/>
</dbReference>
<accession>A0AAN6XBD0</accession>
<evidence type="ECO:0000256" key="9">
    <source>
        <dbReference type="RuleBase" id="RU000461"/>
    </source>
</evidence>
<evidence type="ECO:0000256" key="6">
    <source>
        <dbReference type="ARBA" id="ARBA00023004"/>
    </source>
</evidence>
<evidence type="ECO:0000256" key="1">
    <source>
        <dbReference type="ARBA" id="ARBA00001971"/>
    </source>
</evidence>
<dbReference type="PANTHER" id="PTHR24305:SF157">
    <property type="entry name" value="N-ACETYLTRYPTOPHAN 6-HYDROXYLASE IVOC-RELATED"/>
    <property type="match status" value="1"/>
</dbReference>
<keyword evidence="3 8" id="KW-0349">Heme</keyword>
<evidence type="ECO:0000256" key="8">
    <source>
        <dbReference type="PIRSR" id="PIRSR602403-1"/>
    </source>
</evidence>
<keyword evidence="4 8" id="KW-0479">Metal-binding</keyword>
<dbReference type="InterPro" id="IPR001128">
    <property type="entry name" value="Cyt_P450"/>
</dbReference>
<gene>
    <name evidence="11" type="ORF">QBC40DRAFT_207194</name>
</gene>
<keyword evidence="6 8" id="KW-0408">Iron</keyword>
<feature type="non-terminal residue" evidence="11">
    <location>
        <position position="540"/>
    </location>
</feature>
<dbReference type="InterPro" id="IPR002403">
    <property type="entry name" value="Cyt_P450_E_grp-IV"/>
</dbReference>
<keyword evidence="10" id="KW-0812">Transmembrane</keyword>
<comment type="caution">
    <text evidence="11">The sequence shown here is derived from an EMBL/GenBank/DDBJ whole genome shotgun (WGS) entry which is preliminary data.</text>
</comment>
<feature type="binding site" description="axial binding residue" evidence="8">
    <location>
        <position position="483"/>
    </location>
    <ligand>
        <name>heme</name>
        <dbReference type="ChEBI" id="CHEBI:30413"/>
    </ligand>
    <ligandPart>
        <name>Fe</name>
        <dbReference type="ChEBI" id="CHEBI:18248"/>
    </ligandPart>
</feature>
<evidence type="ECO:0000256" key="7">
    <source>
        <dbReference type="ARBA" id="ARBA00023033"/>
    </source>
</evidence>
<keyword evidence="10" id="KW-0472">Membrane</keyword>
<dbReference type="GO" id="GO:0005506">
    <property type="term" value="F:iron ion binding"/>
    <property type="evidence" value="ECO:0007669"/>
    <property type="project" value="InterPro"/>
</dbReference>
<dbReference type="PROSITE" id="PS00086">
    <property type="entry name" value="CYTOCHROME_P450"/>
    <property type="match status" value="1"/>
</dbReference>
<reference evidence="11" key="1">
    <citation type="journal article" date="2023" name="Mol. Phylogenet. Evol.">
        <title>Genome-scale phylogeny and comparative genomics of the fungal order Sordariales.</title>
        <authorList>
            <person name="Hensen N."/>
            <person name="Bonometti L."/>
            <person name="Westerberg I."/>
            <person name="Brannstrom I.O."/>
            <person name="Guillou S."/>
            <person name="Cros-Aarteil S."/>
            <person name="Calhoun S."/>
            <person name="Haridas S."/>
            <person name="Kuo A."/>
            <person name="Mondo S."/>
            <person name="Pangilinan J."/>
            <person name="Riley R."/>
            <person name="LaButti K."/>
            <person name="Andreopoulos B."/>
            <person name="Lipzen A."/>
            <person name="Chen C."/>
            <person name="Yan M."/>
            <person name="Daum C."/>
            <person name="Ng V."/>
            <person name="Clum A."/>
            <person name="Steindorff A."/>
            <person name="Ohm R.A."/>
            <person name="Martin F."/>
            <person name="Silar P."/>
            <person name="Natvig D.O."/>
            <person name="Lalanne C."/>
            <person name="Gautier V."/>
            <person name="Ament-Velasquez S.L."/>
            <person name="Kruys A."/>
            <person name="Hutchinson M.I."/>
            <person name="Powell A.J."/>
            <person name="Barry K."/>
            <person name="Miller A.N."/>
            <person name="Grigoriev I.V."/>
            <person name="Debuchy R."/>
            <person name="Gladieux P."/>
            <person name="Hiltunen Thoren M."/>
            <person name="Johannesson H."/>
        </authorList>
    </citation>
    <scope>NUCLEOTIDE SEQUENCE</scope>
    <source>
        <strain evidence="11">CBS 315.58</strain>
    </source>
</reference>
<keyword evidence="7 9" id="KW-0503">Monooxygenase</keyword>
<dbReference type="EMBL" id="MU863964">
    <property type="protein sequence ID" value="KAK4197369.1"/>
    <property type="molecule type" value="Genomic_DNA"/>
</dbReference>
<keyword evidence="10" id="KW-1133">Transmembrane helix</keyword>
<dbReference type="Pfam" id="PF00067">
    <property type="entry name" value="p450"/>
    <property type="match status" value="1"/>
</dbReference>
<evidence type="ECO:0000256" key="2">
    <source>
        <dbReference type="ARBA" id="ARBA00010617"/>
    </source>
</evidence>
<keyword evidence="12" id="KW-1185">Reference proteome</keyword>
<reference evidence="11" key="2">
    <citation type="submission" date="2023-05" db="EMBL/GenBank/DDBJ databases">
        <authorList>
            <consortium name="Lawrence Berkeley National Laboratory"/>
            <person name="Steindorff A."/>
            <person name="Hensen N."/>
            <person name="Bonometti L."/>
            <person name="Westerberg I."/>
            <person name="Brannstrom I.O."/>
            <person name="Guillou S."/>
            <person name="Cros-Aarteil S."/>
            <person name="Calhoun S."/>
            <person name="Haridas S."/>
            <person name="Kuo A."/>
            <person name="Mondo S."/>
            <person name="Pangilinan J."/>
            <person name="Riley R."/>
            <person name="Labutti K."/>
            <person name="Andreopoulos B."/>
            <person name="Lipzen A."/>
            <person name="Chen C."/>
            <person name="Yanf M."/>
            <person name="Daum C."/>
            <person name="Ng V."/>
            <person name="Clum A."/>
            <person name="Ohm R."/>
            <person name="Martin F."/>
            <person name="Silar P."/>
            <person name="Natvig D."/>
            <person name="Lalanne C."/>
            <person name="Gautier V."/>
            <person name="Ament-Velasquez S.L."/>
            <person name="Kruys A."/>
            <person name="Hutchinson M.I."/>
            <person name="Powell A.J."/>
            <person name="Barry K."/>
            <person name="Miller A.N."/>
            <person name="Grigoriev I.V."/>
            <person name="Debuchy R."/>
            <person name="Gladieux P."/>
            <person name="Thoren M.H."/>
            <person name="Johannesson H."/>
        </authorList>
    </citation>
    <scope>NUCLEOTIDE SEQUENCE</scope>
    <source>
        <strain evidence="11">CBS 315.58</strain>
    </source>
</reference>
<evidence type="ECO:0000313" key="12">
    <source>
        <dbReference type="Proteomes" id="UP001303160"/>
    </source>
</evidence>
<evidence type="ECO:0000256" key="4">
    <source>
        <dbReference type="ARBA" id="ARBA00022723"/>
    </source>
</evidence>
<dbReference type="SUPFAM" id="SSF48264">
    <property type="entry name" value="Cytochrome P450"/>
    <property type="match status" value="1"/>
</dbReference>
<dbReference type="CDD" id="cd11062">
    <property type="entry name" value="CYP58-like"/>
    <property type="match status" value="1"/>
</dbReference>
<protein>
    <submittedName>
        <fullName evidence="11">Cytochrome P450 E-class, group IV</fullName>
    </submittedName>
</protein>
<feature type="transmembrane region" description="Helical" evidence="10">
    <location>
        <begin position="34"/>
        <end position="55"/>
    </location>
</feature>
<keyword evidence="5 9" id="KW-0560">Oxidoreductase</keyword>
<dbReference type="PRINTS" id="PR00385">
    <property type="entry name" value="P450"/>
</dbReference>
<feature type="transmembrane region" description="Helical" evidence="10">
    <location>
        <begin position="339"/>
        <end position="360"/>
    </location>
</feature>
<dbReference type="PRINTS" id="PR00465">
    <property type="entry name" value="EP450IV"/>
</dbReference>
<sequence length="540" mass="60931">MKITCVPSLTFIPILIMFIMNSEASKMIPRLPLTTWSALVLLFALFCLYGAWLAIYRLFLSPLSKFPGPKLAAATGWYQSYFELATWAKGHFKIKELHDKYGPIIRINPWEISVNDADFYSVLNVSGSVRHTNIDVRQRAALGFGESHGFTEDHNLHKIRRKPLEPLFSRRAIDLAQDSIWSFAARVDELFDKAKKTGHVISINRAFAAYVDDAVSKACFGKSIGLLDDEDFSPLWHRMLHGLGTQTPLLFNFSILPLILRFVPVGIVARLHPEGAAYAQLKGYTETIVDEALERTKKQDPARLKEMSTTDRKLIETIIFSDLPDSQKTKSRLATEASVVLAAGGITTMRMLTIATYYLLADPAKGKRVRDELAGLMVGFPNQNPRWADLEKLPYLAACVKEALRLGIGATRHVAKVFPHDEIKYKDWVIPKGTSVSVPMYPMHYDAEVYPNPWSFVPRRWLGEYDPRMDRNLNPFSKGSRVCLGKNLAYADMYILLATLFRPGGPKMTLYETDESNVKFECDFGVSSPRLESKGVRVVI</sequence>
<organism evidence="11 12">
    <name type="scientific">Triangularia verruculosa</name>
    <dbReference type="NCBI Taxonomy" id="2587418"/>
    <lineage>
        <taxon>Eukaryota</taxon>
        <taxon>Fungi</taxon>
        <taxon>Dikarya</taxon>
        <taxon>Ascomycota</taxon>
        <taxon>Pezizomycotina</taxon>
        <taxon>Sordariomycetes</taxon>
        <taxon>Sordariomycetidae</taxon>
        <taxon>Sordariales</taxon>
        <taxon>Podosporaceae</taxon>
        <taxon>Triangularia</taxon>
    </lineage>
</organism>
<name>A0AAN6XBD0_9PEZI</name>
<evidence type="ECO:0000256" key="10">
    <source>
        <dbReference type="SAM" id="Phobius"/>
    </source>
</evidence>
<dbReference type="GO" id="GO:0004497">
    <property type="term" value="F:monooxygenase activity"/>
    <property type="evidence" value="ECO:0007669"/>
    <property type="project" value="UniProtKB-KW"/>
</dbReference>
<evidence type="ECO:0000313" key="11">
    <source>
        <dbReference type="EMBL" id="KAK4197369.1"/>
    </source>
</evidence>
<dbReference type="GO" id="GO:0020037">
    <property type="term" value="F:heme binding"/>
    <property type="evidence" value="ECO:0007669"/>
    <property type="project" value="InterPro"/>
</dbReference>
<proteinExistence type="inferred from homology"/>
<evidence type="ECO:0000256" key="3">
    <source>
        <dbReference type="ARBA" id="ARBA00022617"/>
    </source>
</evidence>
<evidence type="ECO:0000256" key="5">
    <source>
        <dbReference type="ARBA" id="ARBA00023002"/>
    </source>
</evidence>
<dbReference type="Gene3D" id="1.10.630.10">
    <property type="entry name" value="Cytochrome P450"/>
    <property type="match status" value="1"/>
</dbReference>
<dbReference type="InterPro" id="IPR050121">
    <property type="entry name" value="Cytochrome_P450_monoxygenase"/>
</dbReference>
<dbReference type="Proteomes" id="UP001303160">
    <property type="component" value="Unassembled WGS sequence"/>
</dbReference>